<keyword evidence="4 6" id="KW-0255">Endonuclease</keyword>
<comment type="subcellular location">
    <subcellularLocation>
        <location evidence="1 6">Cytoplasm</location>
    </subcellularLocation>
</comment>
<evidence type="ECO:0000256" key="6">
    <source>
        <dbReference type="HAMAP-Rule" id="MF_00801"/>
    </source>
</evidence>
<name>A0A5C4N5U6_9RHOB</name>
<evidence type="ECO:0000256" key="5">
    <source>
        <dbReference type="ARBA" id="ARBA00022801"/>
    </source>
</evidence>
<keyword evidence="2 6" id="KW-0963">Cytoplasm</keyword>
<dbReference type="NCBIfam" id="NF008629">
    <property type="entry name" value="PRK11617.1"/>
    <property type="match status" value="1"/>
</dbReference>
<evidence type="ECO:0000313" key="8">
    <source>
        <dbReference type="Proteomes" id="UP000305709"/>
    </source>
</evidence>
<comment type="catalytic activity">
    <reaction evidence="6">
        <text>Endonucleolytic cleavage at apurinic or apyrimidinic sites to products with a 5'-phosphate.</text>
        <dbReference type="EC" id="3.1.21.7"/>
    </reaction>
</comment>
<dbReference type="OrthoDB" id="9790916at2"/>
<dbReference type="HAMAP" id="MF_00801">
    <property type="entry name" value="Endonuclease_5"/>
    <property type="match status" value="1"/>
</dbReference>
<dbReference type="CDD" id="cd06559">
    <property type="entry name" value="Endonuclease_V"/>
    <property type="match status" value="1"/>
</dbReference>
<evidence type="ECO:0000256" key="1">
    <source>
        <dbReference type="ARBA" id="ARBA00004496"/>
    </source>
</evidence>
<proteinExistence type="inferred from homology"/>
<keyword evidence="6" id="KW-0234">DNA repair</keyword>
<dbReference type="GO" id="GO:0003727">
    <property type="term" value="F:single-stranded RNA binding"/>
    <property type="evidence" value="ECO:0007669"/>
    <property type="project" value="TreeGrafter"/>
</dbReference>
<dbReference type="RefSeq" id="WP_139083050.1">
    <property type="nucleotide sequence ID" value="NZ_VDFV01000039.1"/>
</dbReference>
<evidence type="ECO:0000256" key="3">
    <source>
        <dbReference type="ARBA" id="ARBA00022722"/>
    </source>
</evidence>
<dbReference type="Proteomes" id="UP000305709">
    <property type="component" value="Unassembled WGS sequence"/>
</dbReference>
<dbReference type="AlphaFoldDB" id="A0A5C4N5U6"/>
<organism evidence="7 8">
    <name type="scientific">Rubellimicrobium roseum</name>
    <dbReference type="NCBI Taxonomy" id="687525"/>
    <lineage>
        <taxon>Bacteria</taxon>
        <taxon>Pseudomonadati</taxon>
        <taxon>Pseudomonadota</taxon>
        <taxon>Alphaproteobacteria</taxon>
        <taxon>Rhodobacterales</taxon>
        <taxon>Roseobacteraceae</taxon>
        <taxon>Rubellimicrobium</taxon>
    </lineage>
</organism>
<dbReference type="GO" id="GO:0005737">
    <property type="term" value="C:cytoplasm"/>
    <property type="evidence" value="ECO:0007669"/>
    <property type="project" value="UniProtKB-SubCell"/>
</dbReference>
<keyword evidence="5 6" id="KW-0378">Hydrolase</keyword>
<comment type="function">
    <text evidence="6">DNA repair enzyme involved in the repair of deaminated bases. Selectively cleaves double-stranded DNA at the second phosphodiester bond 3' to a deoxyinosine leaving behind the intact lesion on the nicked DNA.</text>
</comment>
<dbReference type="GO" id="GO:0043737">
    <property type="term" value="F:deoxyribonuclease V activity"/>
    <property type="evidence" value="ECO:0007669"/>
    <property type="project" value="UniProtKB-UniRule"/>
</dbReference>
<dbReference type="Gene3D" id="3.30.2170.10">
    <property type="entry name" value="archaeoglobus fulgidus dsm 4304 superfamily"/>
    <property type="match status" value="1"/>
</dbReference>
<feature type="site" description="Interaction with target DNA" evidence="6">
    <location>
        <position position="81"/>
    </location>
</feature>
<gene>
    <name evidence="6" type="primary">nfi</name>
    <name evidence="7" type="ORF">FHG71_17810</name>
</gene>
<comment type="caution">
    <text evidence="7">The sequence shown here is derived from an EMBL/GenBank/DDBJ whole genome shotgun (WGS) entry which is preliminary data.</text>
</comment>
<keyword evidence="8" id="KW-1185">Reference proteome</keyword>
<comment type="similarity">
    <text evidence="6">Belongs to the endonuclease V family.</text>
</comment>
<dbReference type="EMBL" id="VDFV01000039">
    <property type="protein sequence ID" value="TNC65164.1"/>
    <property type="molecule type" value="Genomic_DNA"/>
</dbReference>
<dbReference type="GO" id="GO:0000287">
    <property type="term" value="F:magnesium ion binding"/>
    <property type="evidence" value="ECO:0007669"/>
    <property type="project" value="UniProtKB-UniRule"/>
</dbReference>
<protein>
    <recommendedName>
        <fullName evidence="6">Endonuclease V</fullName>
        <ecNumber evidence="6">3.1.21.7</ecNumber>
    </recommendedName>
    <alternativeName>
        <fullName evidence="6">Deoxyinosine 3'endonuclease</fullName>
    </alternativeName>
    <alternativeName>
        <fullName evidence="6">Deoxyribonuclease V</fullName>
        <shortName evidence="6">DNase V</shortName>
    </alternativeName>
</protein>
<comment type="cofactor">
    <cofactor evidence="6">
        <name>Mg(2+)</name>
        <dbReference type="ChEBI" id="CHEBI:18420"/>
    </cofactor>
</comment>
<keyword evidence="6" id="KW-0460">Magnesium</keyword>
<feature type="binding site" evidence="6">
    <location>
        <position position="45"/>
    </location>
    <ligand>
        <name>Mg(2+)</name>
        <dbReference type="ChEBI" id="CHEBI:18420"/>
    </ligand>
</feature>
<dbReference type="Pfam" id="PF04493">
    <property type="entry name" value="Endonuclease_5"/>
    <property type="match status" value="1"/>
</dbReference>
<evidence type="ECO:0000313" key="7">
    <source>
        <dbReference type="EMBL" id="TNC65164.1"/>
    </source>
</evidence>
<dbReference type="PANTHER" id="PTHR28511:SF1">
    <property type="entry name" value="ENDONUCLEASE V"/>
    <property type="match status" value="1"/>
</dbReference>
<keyword evidence="6" id="KW-0479">Metal-binding</keyword>
<dbReference type="EC" id="3.1.21.7" evidence="6"/>
<evidence type="ECO:0000256" key="2">
    <source>
        <dbReference type="ARBA" id="ARBA00022490"/>
    </source>
</evidence>
<dbReference type="InterPro" id="IPR007581">
    <property type="entry name" value="Endonuclease-V"/>
</dbReference>
<keyword evidence="6" id="KW-0227">DNA damage</keyword>
<feature type="binding site" evidence="6">
    <location>
        <position position="111"/>
    </location>
    <ligand>
        <name>Mg(2+)</name>
        <dbReference type="ChEBI" id="CHEBI:18420"/>
    </ligand>
</feature>
<keyword evidence="3 6" id="KW-0540">Nuclease</keyword>
<accession>A0A5C4N5U6</accession>
<dbReference type="GO" id="GO:0016891">
    <property type="term" value="F:RNA endonuclease activity producing 5'-phosphomonoesters, hydrolytic mechanism"/>
    <property type="evidence" value="ECO:0007669"/>
    <property type="project" value="TreeGrafter"/>
</dbReference>
<dbReference type="GO" id="GO:0006281">
    <property type="term" value="P:DNA repair"/>
    <property type="evidence" value="ECO:0007669"/>
    <property type="project" value="UniProtKB-UniRule"/>
</dbReference>
<sequence>MRLDHRHRWDLTPSEAVALQQELRAEVVADRPFDLAGLRLIAGVDVSVKENVSQAAVVVASFPDFRVVDVARAMRPTPFPYVPGLLSFREGPVLEEAFESLTTEPDLFLFDGNGIAHPRRIGIASHMGLWLSRPTVGSAKTRLTGRHEPVPPEKGAWAPLMDKGEVIGAALRTRAGTNPVFVSPGHLIDLPSAIDLVMRCSPRFRLPEPIRLAHNAAGAFERGPDLLDGT</sequence>
<reference evidence="7 8" key="1">
    <citation type="submission" date="2019-06" db="EMBL/GenBank/DDBJ databases">
        <authorList>
            <person name="Jiang L."/>
        </authorList>
    </citation>
    <scope>NUCLEOTIDE SEQUENCE [LARGE SCALE GENOMIC DNA]</scope>
    <source>
        <strain evidence="7 8">YIM 48858</strain>
    </source>
</reference>
<dbReference type="PANTHER" id="PTHR28511">
    <property type="entry name" value="ENDONUCLEASE V"/>
    <property type="match status" value="1"/>
</dbReference>
<evidence type="ECO:0000256" key="4">
    <source>
        <dbReference type="ARBA" id="ARBA00022759"/>
    </source>
</evidence>